<dbReference type="InterPro" id="IPR002498">
    <property type="entry name" value="PInositol-4-P-4/5-kinase_core"/>
</dbReference>
<dbReference type="PROSITE" id="PS51455">
    <property type="entry name" value="PIPK"/>
    <property type="match status" value="1"/>
</dbReference>
<protein>
    <submittedName>
        <fullName evidence="2">PIPK domain-containing protein</fullName>
    </submittedName>
</protein>
<dbReference type="Proteomes" id="UP000095280">
    <property type="component" value="Unplaced"/>
</dbReference>
<dbReference type="InterPro" id="IPR027484">
    <property type="entry name" value="PInositol-4-P-5-kinase_N"/>
</dbReference>
<name>A0A1I8G023_9PLAT</name>
<dbReference type="InterPro" id="IPR023610">
    <property type="entry name" value="PInositol-4/5-P-5/4-kinase"/>
</dbReference>
<dbReference type="SUPFAM" id="SSF56104">
    <property type="entry name" value="SAICAR synthase-like"/>
    <property type="match status" value="1"/>
</dbReference>
<dbReference type="PANTHER" id="PTHR23086:SF8">
    <property type="entry name" value="PHOSPHATIDYLINOSITOL 5-PHOSPHATE 4-KINASE, ISOFORM A"/>
    <property type="match status" value="1"/>
</dbReference>
<dbReference type="WBParaSite" id="maker-uti_cns_0000479-snap-gene-0.7-mRNA-1">
    <property type="protein sequence ID" value="maker-uti_cns_0000479-snap-gene-0.7-mRNA-1"/>
    <property type="gene ID" value="maker-uti_cns_0000479-snap-gene-0.7"/>
</dbReference>
<keyword evidence="1" id="KW-1185">Reference proteome</keyword>
<proteinExistence type="predicted"/>
<dbReference type="SMART" id="SM00330">
    <property type="entry name" value="PIPKc"/>
    <property type="match status" value="1"/>
</dbReference>
<evidence type="ECO:0000313" key="2">
    <source>
        <dbReference type="WBParaSite" id="maker-uti_cns_0000479-snap-gene-0.7-mRNA-1"/>
    </source>
</evidence>
<dbReference type="Gene3D" id="3.30.800.10">
    <property type="entry name" value="Phosphatidylinositol Phosphate Kinase II Beta"/>
    <property type="match status" value="1"/>
</dbReference>
<dbReference type="GO" id="GO:0016309">
    <property type="term" value="F:1-phosphatidylinositol-5-phosphate 4-kinase activity"/>
    <property type="evidence" value="ECO:0007669"/>
    <property type="project" value="TreeGrafter"/>
</dbReference>
<dbReference type="PANTHER" id="PTHR23086">
    <property type="entry name" value="PHOSPHATIDYLINOSITOL-4-PHOSPHATE 5-KINASE"/>
    <property type="match status" value="1"/>
</dbReference>
<dbReference type="AlphaFoldDB" id="A0A1I8G023"/>
<evidence type="ECO:0000313" key="1">
    <source>
        <dbReference type="Proteomes" id="UP000095280"/>
    </source>
</evidence>
<organism evidence="1 2">
    <name type="scientific">Macrostomum lignano</name>
    <dbReference type="NCBI Taxonomy" id="282301"/>
    <lineage>
        <taxon>Eukaryota</taxon>
        <taxon>Metazoa</taxon>
        <taxon>Spiralia</taxon>
        <taxon>Lophotrochozoa</taxon>
        <taxon>Platyhelminthes</taxon>
        <taxon>Rhabditophora</taxon>
        <taxon>Macrostomorpha</taxon>
        <taxon>Macrostomida</taxon>
        <taxon>Macrostomidae</taxon>
        <taxon>Macrostomum</taxon>
    </lineage>
</organism>
<dbReference type="OrthoDB" id="20783at2759"/>
<dbReference type="GO" id="GO:0016308">
    <property type="term" value="F:1-phosphatidylinositol-4-phosphate 5-kinase activity"/>
    <property type="evidence" value="ECO:0007669"/>
    <property type="project" value="TreeGrafter"/>
</dbReference>
<reference evidence="2" key="1">
    <citation type="submission" date="2016-11" db="UniProtKB">
        <authorList>
            <consortium name="WormBaseParasite"/>
        </authorList>
    </citation>
    <scope>IDENTIFICATION</scope>
</reference>
<dbReference type="InterPro" id="IPR027483">
    <property type="entry name" value="PInositol-4-P-4/5-kinase_C_sf"/>
</dbReference>
<dbReference type="GO" id="GO:0005524">
    <property type="term" value="F:ATP binding"/>
    <property type="evidence" value="ECO:0007669"/>
    <property type="project" value="UniProtKB-UniRule"/>
</dbReference>
<sequence length="399" mass="44614">MDKHTDKRNGSQCTCSDPELCVTAKQLKLVMSWSVNYSLSQLDSSAKEEALVAEDFIGVHKVTVSMEHFRVSCGMPASFQFKEYCPRVFAHLRREFGSSNVYSVDGRDGGGSCSEDFRAAWTVQLPAWDSDSRGHSSSRFLRSADGAFFAKTIERSEAGALKRMLSSYWNHVTDCQTDTLLPQLMALYRITMSGSKFYILFMRSVFNSGHPLIRKYDLKGSRVARRATTADTAGHAVPTLKDLDFIRAADCLNVGPEVKSAIMERLRRDVAFLERHNIMDYSLLVGVHEWADVSKEDRQTDCSDQLPSAEAQQFNRFLIKQHLPSDVAEPSPSSAGRPTRFYSIGMIDILTDYGLVKRAACACKRMRYPATGGVDNAFSTVPPGQYAKRFLSFADSCMQ</sequence>
<accession>A0A1I8G023</accession>
<dbReference type="GO" id="GO:0046854">
    <property type="term" value="P:phosphatidylinositol phosphate biosynthetic process"/>
    <property type="evidence" value="ECO:0007669"/>
    <property type="project" value="TreeGrafter"/>
</dbReference>
<dbReference type="Pfam" id="PF01504">
    <property type="entry name" value="PIP5K"/>
    <property type="match status" value="1"/>
</dbReference>
<dbReference type="Gene3D" id="3.30.810.10">
    <property type="entry name" value="2-Layer Sandwich"/>
    <property type="match status" value="1"/>
</dbReference>
<dbReference type="STRING" id="282301.A0A1I8G023"/>
<dbReference type="GO" id="GO:0005886">
    <property type="term" value="C:plasma membrane"/>
    <property type="evidence" value="ECO:0007669"/>
    <property type="project" value="TreeGrafter"/>
</dbReference>